<dbReference type="GO" id="GO:0016787">
    <property type="term" value="F:hydrolase activity"/>
    <property type="evidence" value="ECO:0007669"/>
    <property type="project" value="UniProtKB-KW"/>
</dbReference>
<dbReference type="InterPro" id="IPR027417">
    <property type="entry name" value="P-loop_NTPase"/>
</dbReference>
<keyword evidence="8" id="KW-1185">Reference proteome</keyword>
<dbReference type="InterPro" id="IPR036388">
    <property type="entry name" value="WH-like_DNA-bd_sf"/>
</dbReference>
<dbReference type="InterPro" id="IPR032675">
    <property type="entry name" value="LRR_dom_sf"/>
</dbReference>
<dbReference type="InterPro" id="IPR055414">
    <property type="entry name" value="LRR_R13L4/SHOC2-like"/>
</dbReference>
<reference evidence="5 8" key="2">
    <citation type="journal article" date="2014" name="BMC Genomics">
        <title>An improved genome release (version Mt4.0) for the model legume Medicago truncatula.</title>
        <authorList>
            <person name="Tang H."/>
            <person name="Krishnakumar V."/>
            <person name="Bidwell S."/>
            <person name="Rosen B."/>
            <person name="Chan A."/>
            <person name="Zhou S."/>
            <person name="Gentzbittel L."/>
            <person name="Childs K.L."/>
            <person name="Yandell M."/>
            <person name="Gundlach H."/>
            <person name="Mayer K.F."/>
            <person name="Schwartz D.C."/>
            <person name="Town C.D."/>
        </authorList>
    </citation>
    <scope>GENOME REANNOTATION</scope>
    <source>
        <strain evidence="5">A17</strain>
        <strain evidence="7 8">cv. Jemalong A17</strain>
    </source>
</reference>
<evidence type="ECO:0000259" key="4">
    <source>
        <dbReference type="Pfam" id="PF23598"/>
    </source>
</evidence>
<dbReference type="GO" id="GO:0006952">
    <property type="term" value="P:defense response"/>
    <property type="evidence" value="ECO:0007669"/>
    <property type="project" value="UniProtKB-KW"/>
</dbReference>
<accession>A0A072UX36</accession>
<evidence type="ECO:0000313" key="5">
    <source>
        <dbReference type="EMBL" id="KEH33991.1"/>
    </source>
</evidence>
<dbReference type="Proteomes" id="UP000002051">
    <property type="component" value="Chromosome 3"/>
</dbReference>
<dbReference type="HOGENOM" id="CLU_000837_25_4_1"/>
<evidence type="ECO:0000256" key="2">
    <source>
        <dbReference type="ARBA" id="ARBA00022821"/>
    </source>
</evidence>
<evidence type="ECO:0000313" key="6">
    <source>
        <dbReference type="EMBL" id="RHN67308.1"/>
    </source>
</evidence>
<dbReference type="EMBL" id="PSQE01000003">
    <property type="protein sequence ID" value="RHN67308.1"/>
    <property type="molecule type" value="Genomic_DNA"/>
</dbReference>
<evidence type="ECO:0000313" key="7">
    <source>
        <dbReference type="EnsemblPlants" id="KEH33991"/>
    </source>
</evidence>
<dbReference type="SUPFAM" id="SSF52540">
    <property type="entry name" value="P-loop containing nucleoside triphosphate hydrolases"/>
    <property type="match status" value="1"/>
</dbReference>
<dbReference type="Gene3D" id="3.80.10.10">
    <property type="entry name" value="Ribonuclease Inhibitor"/>
    <property type="match status" value="1"/>
</dbReference>
<evidence type="ECO:0000313" key="9">
    <source>
        <dbReference type="Proteomes" id="UP000265566"/>
    </source>
</evidence>
<protein>
    <submittedName>
        <fullName evidence="5">NB-ARC domain disease resistance protein</fullName>
    </submittedName>
    <submittedName>
        <fullName evidence="6">Putative P-loop containing nucleoside triphosphate hydrolase, leucine-rich repeat domain, L</fullName>
    </submittedName>
</protein>
<dbReference type="GO" id="GO:0051707">
    <property type="term" value="P:response to other organism"/>
    <property type="evidence" value="ECO:0007669"/>
    <property type="project" value="UniProtKB-ARBA"/>
</dbReference>
<dbReference type="GO" id="GO:0043531">
    <property type="term" value="F:ADP binding"/>
    <property type="evidence" value="ECO:0007669"/>
    <property type="project" value="InterPro"/>
</dbReference>
<dbReference type="PANTHER" id="PTHR23155">
    <property type="entry name" value="DISEASE RESISTANCE PROTEIN RP"/>
    <property type="match status" value="1"/>
</dbReference>
<organism evidence="5 8">
    <name type="scientific">Medicago truncatula</name>
    <name type="common">Barrel medic</name>
    <name type="synonym">Medicago tribuloides</name>
    <dbReference type="NCBI Taxonomy" id="3880"/>
    <lineage>
        <taxon>Eukaryota</taxon>
        <taxon>Viridiplantae</taxon>
        <taxon>Streptophyta</taxon>
        <taxon>Embryophyta</taxon>
        <taxon>Tracheophyta</taxon>
        <taxon>Spermatophyta</taxon>
        <taxon>Magnoliopsida</taxon>
        <taxon>eudicotyledons</taxon>
        <taxon>Gunneridae</taxon>
        <taxon>Pentapetalae</taxon>
        <taxon>rosids</taxon>
        <taxon>fabids</taxon>
        <taxon>Fabales</taxon>
        <taxon>Fabaceae</taxon>
        <taxon>Papilionoideae</taxon>
        <taxon>50 kb inversion clade</taxon>
        <taxon>NPAAA clade</taxon>
        <taxon>Hologalegina</taxon>
        <taxon>IRL clade</taxon>
        <taxon>Trifolieae</taxon>
        <taxon>Medicago</taxon>
    </lineage>
</organism>
<keyword evidence="2" id="KW-0611">Plant defense</keyword>
<evidence type="ECO:0000259" key="3">
    <source>
        <dbReference type="Pfam" id="PF23559"/>
    </source>
</evidence>
<dbReference type="Pfam" id="PF23559">
    <property type="entry name" value="WHD_DRP"/>
    <property type="match status" value="1"/>
</dbReference>
<dbReference type="FunFam" id="1.10.10.10:FF:000322">
    <property type="entry name" value="Probable disease resistance protein At1g63360"/>
    <property type="match status" value="1"/>
</dbReference>
<reference evidence="9" key="4">
    <citation type="journal article" date="2018" name="Nat. Plants">
        <title>Whole-genome landscape of Medicago truncatula symbiotic genes.</title>
        <authorList>
            <person name="Pecrix Y."/>
            <person name="Staton S.E."/>
            <person name="Sallet E."/>
            <person name="Lelandais-Briere C."/>
            <person name="Moreau S."/>
            <person name="Carrere S."/>
            <person name="Blein T."/>
            <person name="Jardinaud M.F."/>
            <person name="Latrasse D."/>
            <person name="Zouine M."/>
            <person name="Zahm M."/>
            <person name="Kreplak J."/>
            <person name="Mayjonade B."/>
            <person name="Satge C."/>
            <person name="Perez M."/>
            <person name="Cauet S."/>
            <person name="Marande W."/>
            <person name="Chantry-Darmon C."/>
            <person name="Lopez-Roques C."/>
            <person name="Bouchez O."/>
            <person name="Berard A."/>
            <person name="Debelle F."/>
            <person name="Munos S."/>
            <person name="Bendahmane A."/>
            <person name="Berges H."/>
            <person name="Niebel A."/>
            <person name="Buitink J."/>
            <person name="Frugier F."/>
            <person name="Benhamed M."/>
            <person name="Crespi M."/>
            <person name="Gouzy J."/>
            <person name="Gamas P."/>
        </authorList>
    </citation>
    <scope>NUCLEOTIDE SEQUENCE [LARGE SCALE GENOMIC DNA]</scope>
    <source>
        <strain evidence="9">cv. Jemalong A17</strain>
    </source>
</reference>
<dbReference type="Pfam" id="PF23598">
    <property type="entry name" value="LRR_14"/>
    <property type="match status" value="1"/>
</dbReference>
<dbReference type="STRING" id="3880.A0A072UX36"/>
<reference evidence="6" key="5">
    <citation type="journal article" date="2018" name="Nat. Plants">
        <title>Whole-genome landscape of Medicago truncatula symbiotic genes.</title>
        <authorList>
            <person name="Pecrix Y."/>
            <person name="Gamas P."/>
            <person name="Carrere S."/>
        </authorList>
    </citation>
    <scope>NUCLEOTIDE SEQUENCE</scope>
    <source>
        <tissue evidence="6">Leaves</tissue>
    </source>
</reference>
<dbReference type="InterPro" id="IPR042197">
    <property type="entry name" value="Apaf_helical"/>
</dbReference>
<reference evidence="7" key="3">
    <citation type="submission" date="2015-04" db="UniProtKB">
        <authorList>
            <consortium name="EnsemblPlants"/>
        </authorList>
    </citation>
    <scope>IDENTIFICATION</scope>
    <source>
        <strain evidence="7">cv. Jemalong A17</strain>
    </source>
</reference>
<dbReference type="PANTHER" id="PTHR23155:SF1052">
    <property type="entry name" value="DISEASE RESISTANCE PROTEIN RPM1"/>
    <property type="match status" value="1"/>
</dbReference>
<proteinExistence type="predicted"/>
<keyword evidence="6" id="KW-0378">Hydrolase</keyword>
<dbReference type="SUPFAM" id="SSF52058">
    <property type="entry name" value="L domain-like"/>
    <property type="match status" value="1"/>
</dbReference>
<dbReference type="EnsemblPlants" id="KEH33991">
    <property type="protein sequence ID" value="KEH33991"/>
    <property type="gene ID" value="MTR_3g056625"/>
</dbReference>
<feature type="domain" description="Disease resistance protein winged helix" evidence="3">
    <location>
        <begin position="126"/>
        <end position="196"/>
    </location>
</feature>
<name>A0A072UX36_MEDTR</name>
<keyword evidence="1" id="KW-0677">Repeat</keyword>
<gene>
    <name evidence="5" type="ordered locus">MTR_3g056625</name>
    <name evidence="6" type="ORF">MtrunA17_Chr3g0101391</name>
</gene>
<dbReference type="Gene3D" id="1.10.8.430">
    <property type="entry name" value="Helical domain of apoptotic protease-activating factors"/>
    <property type="match status" value="1"/>
</dbReference>
<dbReference type="Gene3D" id="1.10.10.10">
    <property type="entry name" value="Winged helix-like DNA-binding domain superfamily/Winged helix DNA-binding domain"/>
    <property type="match status" value="1"/>
</dbReference>
<dbReference type="InterPro" id="IPR058922">
    <property type="entry name" value="WHD_DRP"/>
</dbReference>
<dbReference type="InterPro" id="IPR044974">
    <property type="entry name" value="Disease_R_plants"/>
</dbReference>
<reference evidence="5 8" key="1">
    <citation type="journal article" date="2011" name="Nature">
        <title>The Medicago genome provides insight into the evolution of rhizobial symbioses.</title>
        <authorList>
            <person name="Young N.D."/>
            <person name="Debelle F."/>
            <person name="Oldroyd G.E."/>
            <person name="Geurts R."/>
            <person name="Cannon S.B."/>
            <person name="Udvardi M.K."/>
            <person name="Benedito V.A."/>
            <person name="Mayer K.F."/>
            <person name="Gouzy J."/>
            <person name="Schoof H."/>
            <person name="Van de Peer Y."/>
            <person name="Proost S."/>
            <person name="Cook D.R."/>
            <person name="Meyers B.C."/>
            <person name="Spannagl M."/>
            <person name="Cheung F."/>
            <person name="De Mita S."/>
            <person name="Krishnakumar V."/>
            <person name="Gundlach H."/>
            <person name="Zhou S."/>
            <person name="Mudge J."/>
            <person name="Bharti A.K."/>
            <person name="Murray J.D."/>
            <person name="Naoumkina M.A."/>
            <person name="Rosen B."/>
            <person name="Silverstein K.A."/>
            <person name="Tang H."/>
            <person name="Rombauts S."/>
            <person name="Zhao P.X."/>
            <person name="Zhou P."/>
            <person name="Barbe V."/>
            <person name="Bardou P."/>
            <person name="Bechner M."/>
            <person name="Bellec A."/>
            <person name="Berger A."/>
            <person name="Berges H."/>
            <person name="Bidwell S."/>
            <person name="Bisseling T."/>
            <person name="Choisne N."/>
            <person name="Couloux A."/>
            <person name="Denny R."/>
            <person name="Deshpande S."/>
            <person name="Dai X."/>
            <person name="Doyle J.J."/>
            <person name="Dudez A.M."/>
            <person name="Farmer A.D."/>
            <person name="Fouteau S."/>
            <person name="Franken C."/>
            <person name="Gibelin C."/>
            <person name="Gish J."/>
            <person name="Goldstein S."/>
            <person name="Gonzalez A.J."/>
            <person name="Green P.J."/>
            <person name="Hallab A."/>
            <person name="Hartog M."/>
            <person name="Hua A."/>
            <person name="Humphray S.J."/>
            <person name="Jeong D.H."/>
            <person name="Jing Y."/>
            <person name="Jocker A."/>
            <person name="Kenton S.M."/>
            <person name="Kim D.J."/>
            <person name="Klee K."/>
            <person name="Lai H."/>
            <person name="Lang C."/>
            <person name="Lin S."/>
            <person name="Macmil S.L."/>
            <person name="Magdelenat G."/>
            <person name="Matthews L."/>
            <person name="McCorrison J."/>
            <person name="Monaghan E.L."/>
            <person name="Mun J.H."/>
            <person name="Najar F.Z."/>
            <person name="Nicholson C."/>
            <person name="Noirot C."/>
            <person name="O'Bleness M."/>
            <person name="Paule C.R."/>
            <person name="Poulain J."/>
            <person name="Prion F."/>
            <person name="Qin B."/>
            <person name="Qu C."/>
            <person name="Retzel E.F."/>
            <person name="Riddle C."/>
            <person name="Sallet E."/>
            <person name="Samain S."/>
            <person name="Samson N."/>
            <person name="Sanders I."/>
            <person name="Saurat O."/>
            <person name="Scarpelli C."/>
            <person name="Schiex T."/>
            <person name="Segurens B."/>
            <person name="Severin A.J."/>
            <person name="Sherrier D.J."/>
            <person name="Shi R."/>
            <person name="Sims S."/>
            <person name="Singer S.R."/>
            <person name="Sinharoy S."/>
            <person name="Sterck L."/>
            <person name="Viollet A."/>
            <person name="Wang B.B."/>
            <person name="Wang K."/>
            <person name="Wang M."/>
            <person name="Wang X."/>
            <person name="Warfsmann J."/>
            <person name="Weissenbach J."/>
            <person name="White D.D."/>
            <person name="White J.D."/>
            <person name="Wiley G.B."/>
            <person name="Wincker P."/>
            <person name="Xing Y."/>
            <person name="Yang L."/>
            <person name="Yao Z."/>
            <person name="Ying F."/>
            <person name="Zhai J."/>
            <person name="Zhou L."/>
            <person name="Zuber A."/>
            <person name="Denarie J."/>
            <person name="Dixon R.A."/>
            <person name="May G.D."/>
            <person name="Schwartz D.C."/>
            <person name="Rogers J."/>
            <person name="Quetier F."/>
            <person name="Town C.D."/>
            <person name="Roe B.A."/>
        </authorList>
    </citation>
    <scope>NUCLEOTIDE SEQUENCE [LARGE SCALE GENOMIC DNA]</scope>
    <source>
        <strain evidence="5">A17</strain>
        <strain evidence="7 8">cv. Jemalong A17</strain>
    </source>
</reference>
<dbReference type="EMBL" id="CM001219">
    <property type="protein sequence ID" value="KEH33991.1"/>
    <property type="molecule type" value="Genomic_DNA"/>
</dbReference>
<dbReference type="Proteomes" id="UP000265566">
    <property type="component" value="Chromosome 3"/>
</dbReference>
<evidence type="ECO:0000313" key="8">
    <source>
        <dbReference type="Proteomes" id="UP000002051"/>
    </source>
</evidence>
<dbReference type="Gramene" id="rna15488">
    <property type="protein sequence ID" value="RHN67308.1"/>
    <property type="gene ID" value="gene15488"/>
</dbReference>
<feature type="domain" description="Disease resistance R13L4/SHOC-2-like LRR" evidence="4">
    <location>
        <begin position="242"/>
        <end position="573"/>
    </location>
</feature>
<dbReference type="AlphaFoldDB" id="A0A072UX36"/>
<evidence type="ECO:0000256" key="1">
    <source>
        <dbReference type="ARBA" id="ARBA00022737"/>
    </source>
</evidence>
<sequence>MDVAIYCKKSSFIEVYELQPLTNEQSFELFNKKTFQFDNNGCCPKELIDISFEISRKCKGLPLAIVAIGGLLSTKEKNVFEWQKFCKNMTLELKKDSLLAGISKILGFSYNDLPFYLKPCFLYFGMYPEDYEVGSRRLFRQWVAEGFVKEERGYTLEEVAERYLTELIHRSLVQVSSVRIDGKTKSCCVHDLIHMMILEKSEDISFCKHISEDDLSSLFEIIRRHSLTTYSKDFPACSENSHVRSLFLFKNGSQQMEDDHFMRRILTEYRRLKVLNIEGAMFLNLNGNMGSLIHLKYLSFYGSYIEVAYPEILESIGMLQNMETLDLRVSSYFHKLPKEISNFRKLRHLLGRGMSLLQLKGGIGGMKYLETLSKVRIDEDGIELLRELENLKKLRKLGLDNIQREHGSALSSLLKELRHLEKLHIVAKSYRYFLNEVIDIHLESPPPVLQNLKLNGVLNKFPRWILRLQNLLKLKLVGSRLTDNPIEHLDKMSNLLSLSIINKAYKGEILHFHDGGFQNLKELYITDLPDLNSIVIDEGALPSLKKFQLSRIPNLETVPAGIRYLKKLEVLNVFGVPHVEMYPKL</sequence>